<evidence type="ECO:0000256" key="1">
    <source>
        <dbReference type="ARBA" id="ARBA00023002"/>
    </source>
</evidence>
<gene>
    <name evidence="3" type="ORF">EHO65_17805</name>
</gene>
<dbReference type="Pfam" id="PF01494">
    <property type="entry name" value="FAD_binding_3"/>
    <property type="match status" value="1"/>
</dbReference>
<dbReference type="GO" id="GO:0019622">
    <property type="term" value="P:3-(3-hydroxy)phenylpropionate catabolic process"/>
    <property type="evidence" value="ECO:0007669"/>
    <property type="project" value="TreeGrafter"/>
</dbReference>
<name>A0A4R9GYE1_9LEPT</name>
<evidence type="ECO:0000259" key="2">
    <source>
        <dbReference type="Pfam" id="PF01494"/>
    </source>
</evidence>
<proteinExistence type="predicted"/>
<dbReference type="GO" id="GO:0071949">
    <property type="term" value="F:FAD binding"/>
    <property type="evidence" value="ECO:0007669"/>
    <property type="project" value="InterPro"/>
</dbReference>
<dbReference type="PANTHER" id="PTHR43476">
    <property type="entry name" value="3-(3-HYDROXY-PHENYL)PROPIONATE/3-HYDROXYCINNAMIC ACID HYDROXYLASE"/>
    <property type="match status" value="1"/>
</dbReference>
<accession>A0A4R9GYE1</accession>
<dbReference type="SUPFAM" id="SSF51905">
    <property type="entry name" value="FAD/NAD(P)-binding domain"/>
    <property type="match status" value="1"/>
</dbReference>
<feature type="domain" description="FAD-binding" evidence="2">
    <location>
        <begin position="10"/>
        <end position="344"/>
    </location>
</feature>
<dbReference type="InterPro" id="IPR002938">
    <property type="entry name" value="FAD-bd"/>
</dbReference>
<dbReference type="InterPro" id="IPR036188">
    <property type="entry name" value="FAD/NAD-bd_sf"/>
</dbReference>
<keyword evidence="4" id="KW-1185">Reference proteome</keyword>
<dbReference type="InterPro" id="IPR050631">
    <property type="entry name" value="PheA/TfdB_FAD_monoxygenase"/>
</dbReference>
<reference evidence="3" key="1">
    <citation type="journal article" date="2019" name="PLoS Negl. Trop. Dis.">
        <title>Revisiting the worldwide diversity of Leptospira species in the environment.</title>
        <authorList>
            <person name="Vincent A.T."/>
            <person name="Schiettekatte O."/>
            <person name="Bourhy P."/>
            <person name="Veyrier F.J."/>
            <person name="Picardeau M."/>
        </authorList>
    </citation>
    <scope>NUCLEOTIDE SEQUENCE [LARGE SCALE GENOMIC DNA]</scope>
    <source>
        <strain evidence="3">201800301</strain>
    </source>
</reference>
<dbReference type="GO" id="GO:0008688">
    <property type="term" value="F:3-(3-hydroxyphenyl)propionate hydroxylase activity"/>
    <property type="evidence" value="ECO:0007669"/>
    <property type="project" value="TreeGrafter"/>
</dbReference>
<comment type="caution">
    <text evidence="3">The sequence shown here is derived from an EMBL/GenBank/DDBJ whole genome shotgun (WGS) entry which is preliminary data.</text>
</comment>
<sequence>MLNNLRFDKFEVIIVGAGPVGVLAANLLGMKGISVLLVDKNPEVLEIPRAISLDQDALRILQAVGLSEEAMKNMPLISCVEMISPIGGVLAKINSSGLVNGHPRLVSFYQPDLERLLRKGVERFESVCFLTDCLYLEHSQSDLGLSVKLKYNEVVKEFSASYLLACDGAHSSIRTNQGWSLQGSSYKEDWLIVDIDGFSESMEKVEFFCNPNRPIAHVPGPQGSQRWEFLLRNKETRNEMENPEKIAELMKPWSKALAGNLQRKAVYRFHAKTANCMGKGRVYLLGDAAHLTPPFAGQGLVSGFRDAFNISWKIAAILNKEASPKVLESYDIERRPHAKKMIRLAVFLGSIIMTRSKIAAILRDLLFKILLYSPLKSYLTDMRIKPLNNFNKGLFLKKERFRNTILYPGTTFPQASIKLENGTWDWSDSLLGSSLAIVGYGNDPMLVLNEESKTIWKRLGGVMIYLSDQRIKSVVEDCTCFGEDVTFFFQNIFGKKNRFVIVRPDRIIGAAFEAEQADEVIKKFSNLYV</sequence>
<dbReference type="EMBL" id="RQEY01000023">
    <property type="protein sequence ID" value="TGK36718.1"/>
    <property type="molecule type" value="Genomic_DNA"/>
</dbReference>
<protein>
    <submittedName>
        <fullName evidence="3">FAD-dependent oxidoreductase</fullName>
    </submittedName>
</protein>
<dbReference type="PRINTS" id="PR00420">
    <property type="entry name" value="RNGMNOXGNASE"/>
</dbReference>
<dbReference type="PANTHER" id="PTHR43476:SF3">
    <property type="entry name" value="FAD-BINDING MONOOXYGENASE"/>
    <property type="match status" value="1"/>
</dbReference>
<keyword evidence="1" id="KW-0560">Oxidoreductase</keyword>
<dbReference type="OrthoDB" id="9766816at2"/>
<dbReference type="Gene3D" id="3.50.50.60">
    <property type="entry name" value="FAD/NAD(P)-binding domain"/>
    <property type="match status" value="1"/>
</dbReference>
<dbReference type="Gene3D" id="3.30.70.2450">
    <property type="match status" value="1"/>
</dbReference>
<organism evidence="3 4">
    <name type="scientific">Leptospira andrefontaineae</name>
    <dbReference type="NCBI Taxonomy" id="2484976"/>
    <lineage>
        <taxon>Bacteria</taxon>
        <taxon>Pseudomonadati</taxon>
        <taxon>Spirochaetota</taxon>
        <taxon>Spirochaetia</taxon>
        <taxon>Leptospirales</taxon>
        <taxon>Leptospiraceae</taxon>
        <taxon>Leptospira</taxon>
    </lineage>
</organism>
<evidence type="ECO:0000313" key="3">
    <source>
        <dbReference type="EMBL" id="TGK36718.1"/>
    </source>
</evidence>
<dbReference type="Proteomes" id="UP000298097">
    <property type="component" value="Unassembled WGS sequence"/>
</dbReference>
<evidence type="ECO:0000313" key="4">
    <source>
        <dbReference type="Proteomes" id="UP000298097"/>
    </source>
</evidence>
<dbReference type="AlphaFoldDB" id="A0A4R9GYE1"/>